<keyword evidence="2" id="KW-1185">Reference proteome</keyword>
<evidence type="ECO:0000313" key="2">
    <source>
        <dbReference type="Proteomes" id="UP000615234"/>
    </source>
</evidence>
<sequence>MQNLIHEMNLFLQAEGALFDRSLNDGDMEQEMEIIQQQDAHDKSISFLEADRNCL</sequence>
<organism evidence="1 2">
    <name type="scientific">Coprococcus hominis</name>
    <name type="common">ex Liu et al. 2022</name>
    <dbReference type="NCBI Taxonomy" id="2763039"/>
    <lineage>
        <taxon>Bacteria</taxon>
        <taxon>Bacillati</taxon>
        <taxon>Bacillota</taxon>
        <taxon>Clostridia</taxon>
        <taxon>Lachnospirales</taxon>
        <taxon>Lachnospiraceae</taxon>
        <taxon>Coprococcus</taxon>
    </lineage>
</organism>
<accession>A0A8I0AKA5</accession>
<dbReference type="Proteomes" id="UP000615234">
    <property type="component" value="Unassembled WGS sequence"/>
</dbReference>
<dbReference type="AlphaFoldDB" id="A0A8I0AKA5"/>
<protein>
    <submittedName>
        <fullName evidence="1">Uncharacterized protein</fullName>
    </submittedName>
</protein>
<comment type="caution">
    <text evidence="1">The sequence shown here is derived from an EMBL/GenBank/DDBJ whole genome shotgun (WGS) entry which is preliminary data.</text>
</comment>
<name>A0A8I0AKA5_9FIRM</name>
<reference evidence="1 2" key="1">
    <citation type="submission" date="2020-08" db="EMBL/GenBank/DDBJ databases">
        <title>Genome public.</title>
        <authorList>
            <person name="Liu C."/>
            <person name="Sun Q."/>
        </authorList>
    </citation>
    <scope>NUCLEOTIDE SEQUENCE [LARGE SCALE GENOMIC DNA]</scope>
    <source>
        <strain evidence="1 2">NSJ-10</strain>
    </source>
</reference>
<evidence type="ECO:0000313" key="1">
    <source>
        <dbReference type="EMBL" id="MBC5663077.1"/>
    </source>
</evidence>
<dbReference type="RefSeq" id="WP_173784163.1">
    <property type="nucleotide sequence ID" value="NZ_JACOOX010000005.1"/>
</dbReference>
<dbReference type="EMBL" id="JACOOX010000005">
    <property type="protein sequence ID" value="MBC5663077.1"/>
    <property type="molecule type" value="Genomic_DNA"/>
</dbReference>
<proteinExistence type="predicted"/>
<gene>
    <name evidence="1" type="ORF">H8S09_09265</name>
</gene>